<dbReference type="AlphaFoldDB" id="A0A1F8ATY3"/>
<feature type="region of interest" description="Disordered" evidence="2">
    <location>
        <begin position="209"/>
        <end position="281"/>
    </location>
</feature>
<evidence type="ECO:0000313" key="4">
    <source>
        <dbReference type="Proteomes" id="UP000178603"/>
    </source>
</evidence>
<proteinExistence type="predicted"/>
<evidence type="ECO:0000256" key="1">
    <source>
        <dbReference type="SAM" id="Coils"/>
    </source>
</evidence>
<protein>
    <submittedName>
        <fullName evidence="3">Uncharacterized protein</fullName>
    </submittedName>
</protein>
<organism evidence="3 4">
    <name type="scientific">Candidatus Woesebacteria bacterium RIFCSPHIGHO2_12_FULL_41_24</name>
    <dbReference type="NCBI Taxonomy" id="1802510"/>
    <lineage>
        <taxon>Bacteria</taxon>
        <taxon>Candidatus Woeseibacteriota</taxon>
    </lineage>
</organism>
<feature type="coiled-coil region" evidence="1">
    <location>
        <begin position="318"/>
        <end position="345"/>
    </location>
</feature>
<name>A0A1F8ATY3_9BACT</name>
<feature type="region of interest" description="Disordered" evidence="2">
    <location>
        <begin position="604"/>
        <end position="650"/>
    </location>
</feature>
<feature type="region of interest" description="Disordered" evidence="2">
    <location>
        <begin position="754"/>
        <end position="780"/>
    </location>
</feature>
<feature type="compositionally biased region" description="Basic residues" evidence="2">
    <location>
        <begin position="212"/>
        <end position="222"/>
    </location>
</feature>
<reference evidence="3 4" key="1">
    <citation type="journal article" date="2016" name="Nat. Commun.">
        <title>Thousands of microbial genomes shed light on interconnected biogeochemical processes in an aquifer system.</title>
        <authorList>
            <person name="Anantharaman K."/>
            <person name="Brown C.T."/>
            <person name="Hug L.A."/>
            <person name="Sharon I."/>
            <person name="Castelle C.J."/>
            <person name="Probst A.J."/>
            <person name="Thomas B.C."/>
            <person name="Singh A."/>
            <person name="Wilkins M.J."/>
            <person name="Karaoz U."/>
            <person name="Brodie E.L."/>
            <person name="Williams K.H."/>
            <person name="Hubbard S.S."/>
            <person name="Banfield J.F."/>
        </authorList>
    </citation>
    <scope>NUCLEOTIDE SEQUENCE [LARGE SCALE GENOMIC DNA]</scope>
</reference>
<dbReference type="Proteomes" id="UP000178603">
    <property type="component" value="Unassembled WGS sequence"/>
</dbReference>
<evidence type="ECO:0000256" key="2">
    <source>
        <dbReference type="SAM" id="MobiDB-lite"/>
    </source>
</evidence>
<keyword evidence="1" id="KW-0175">Coiled coil</keyword>
<dbReference type="EMBL" id="MGGW01000005">
    <property type="protein sequence ID" value="OGM55161.1"/>
    <property type="molecule type" value="Genomic_DNA"/>
</dbReference>
<feature type="compositionally biased region" description="Basic and acidic residues" evidence="2">
    <location>
        <begin position="230"/>
        <end position="263"/>
    </location>
</feature>
<feature type="compositionally biased region" description="Basic and acidic residues" evidence="2">
    <location>
        <begin position="604"/>
        <end position="625"/>
    </location>
</feature>
<evidence type="ECO:0000313" key="3">
    <source>
        <dbReference type="EMBL" id="OGM55161.1"/>
    </source>
</evidence>
<gene>
    <name evidence="3" type="ORF">A3E44_04550</name>
</gene>
<comment type="caution">
    <text evidence="3">The sequence shown here is derived from an EMBL/GenBank/DDBJ whole genome shotgun (WGS) entry which is preliminary data.</text>
</comment>
<accession>A0A1F8ATY3</accession>
<sequence>MADQTPATELAQGAEAQRLDTLRIEARKKVEENIRNGTDTVGAELFGIYRQQLTQPQEVPTHDQRTRDEAYLIQGAFAELETVDEPGGPNRVINHLRAASTILNEDYKVEIAADTPDDKKDAAIKQKLRADAVAILDKLAMHQIGDYTSEMAEVDVQRAVFAATVHKQDVSITEATRVALQLQVAREGVHMATVVHYMRTGNEQRIEELAQRRRRQSEHRQRRPETPAPRPERPELTAARAREIKDINPIEEKAGHPDWRAEEVPGEPPAEPEPEDPAIKEEKLKKAHVRIPLFRKEIKDKYGQSGEQAFDLISPTEKEEILIRLVDAEERQSQAKEKLKNLAESPEAVTAEGVYELAVAEASARLEGEIIRAETDALISGKSREISDQNFTSAVTKLGESMTELSGIREAVTGVGGTLRDAVAARVSPIPSLRRSLKIAIESAGLGADASRATLEQGLNVIHQAVVGRLVEDAASARVAIQKIHEGLVAQTAAAQANERDQQLARMVDRRNELHDAYVDTVIAFRKVSAAADTALKHGVVAVGERLAHKAAPEQHRKLEEDLRKRTREIDQAAENDKAARRTPDFEALKRDLDNHVRLITQEEAKPEAEVKFKTEASPKPKTEELPEEDDKETKDNLQQMKKRWRDDKSAGVKDAYHRALDSRYKLLASKVTGGGSDFIKKDYQNSSSLEDKINVLDQMETMFMEPRPSVAERLEVTILSREDIPAPTTTENVPEDEDISTRVVVGEPTNVIEAEAPTPPPISSAQTPVEETPAQEETGERISVSLKEEMGKFVKAEKRWSQLRKISSAALEPGGRWLTDEESKEFDKLNNEMDGVRNIIEARFGAGTPNGLFSRAFIQIGTGENEDTHYLLLDLTGKMRSLAMSYPTGNVSEDGLRQYYNEATTSLSIANIKPKMDADTFINEFKKDRVEVTLF</sequence>